<evidence type="ECO:0000256" key="1">
    <source>
        <dbReference type="SAM" id="MobiDB-lite"/>
    </source>
</evidence>
<evidence type="ECO:0000256" key="2">
    <source>
        <dbReference type="SAM" id="Phobius"/>
    </source>
</evidence>
<proteinExistence type="predicted"/>
<dbReference type="EMBL" id="HBGN01003118">
    <property type="protein sequence ID" value="CAD9315674.1"/>
    <property type="molecule type" value="Transcribed_RNA"/>
</dbReference>
<keyword evidence="2" id="KW-0812">Transmembrane</keyword>
<feature type="transmembrane region" description="Helical" evidence="2">
    <location>
        <begin position="170"/>
        <end position="191"/>
    </location>
</feature>
<dbReference type="AlphaFoldDB" id="A0A7S1YQ04"/>
<dbReference type="Pfam" id="PF05608">
    <property type="entry name" value="RTE1"/>
    <property type="match status" value="1"/>
</dbReference>
<evidence type="ECO:0000313" key="3">
    <source>
        <dbReference type="EMBL" id="CAD9315674.1"/>
    </source>
</evidence>
<gene>
    <name evidence="3" type="ORF">DBRI1063_LOCUS2081</name>
</gene>
<feature type="region of interest" description="Disordered" evidence="1">
    <location>
        <begin position="1"/>
        <end position="28"/>
    </location>
</feature>
<dbReference type="PANTHER" id="PTHR20921">
    <property type="entry name" value="TRANSMEMBRANE PROTEIN 222"/>
    <property type="match status" value="1"/>
</dbReference>
<accession>A0A7S1YQ04</accession>
<protein>
    <recommendedName>
        <fullName evidence="4">Transmembrane protein 222</fullName>
    </recommendedName>
</protein>
<sequence length="194" mass="22603">MADAENFIRQQHQQQHHEQQRRQQQQHRHADPSLSYTILWSPLPFITWFIPIIGHLGIATSDGVACDFQGPYYVGDSGRMAFGRPTRALTLNVKDLTGGPEAWDEAIKRSNEEYRTRMHNICCDNCHSHVAYALNRMDGLRGPFMGLCKEWNMVNLCFLMFFRGRLLQPYFGNLVCQFGPFFVFVLIVWLMKKF</sequence>
<name>A0A7S1YQ04_9STRA</name>
<keyword evidence="2" id="KW-1133">Transmembrane helix</keyword>
<reference evidence="3" key="1">
    <citation type="submission" date="2021-01" db="EMBL/GenBank/DDBJ databases">
        <authorList>
            <person name="Corre E."/>
            <person name="Pelletier E."/>
            <person name="Niang G."/>
            <person name="Scheremetjew M."/>
            <person name="Finn R."/>
            <person name="Kale V."/>
            <person name="Holt S."/>
            <person name="Cochrane G."/>
            <person name="Meng A."/>
            <person name="Brown T."/>
            <person name="Cohen L."/>
        </authorList>
    </citation>
    <scope>NUCLEOTIDE SEQUENCE</scope>
    <source>
        <strain evidence="3">Pop2</strain>
    </source>
</reference>
<keyword evidence="2" id="KW-0472">Membrane</keyword>
<evidence type="ECO:0008006" key="4">
    <source>
        <dbReference type="Google" id="ProtNLM"/>
    </source>
</evidence>
<dbReference type="InterPro" id="IPR008496">
    <property type="entry name" value="TMEM222/RTE1"/>
</dbReference>
<organism evidence="3">
    <name type="scientific">Ditylum brightwellii</name>
    <dbReference type="NCBI Taxonomy" id="49249"/>
    <lineage>
        <taxon>Eukaryota</taxon>
        <taxon>Sar</taxon>
        <taxon>Stramenopiles</taxon>
        <taxon>Ochrophyta</taxon>
        <taxon>Bacillariophyta</taxon>
        <taxon>Mediophyceae</taxon>
        <taxon>Lithodesmiophycidae</taxon>
        <taxon>Lithodesmiales</taxon>
        <taxon>Lithodesmiaceae</taxon>
        <taxon>Ditylum</taxon>
    </lineage>
</organism>
<dbReference type="PANTHER" id="PTHR20921:SF0">
    <property type="entry name" value="TRANSMEMBRANE PROTEIN 222"/>
    <property type="match status" value="1"/>
</dbReference>